<name>A0AA38G381_TAXCH</name>
<feature type="non-terminal residue" evidence="2">
    <location>
        <position position="112"/>
    </location>
</feature>
<dbReference type="OMA" id="YRANEPD"/>
<dbReference type="AlphaFoldDB" id="A0AA38G381"/>
<keyword evidence="3" id="KW-1185">Reference proteome</keyword>
<comment type="caution">
    <text evidence="2">The sequence shown here is derived from an EMBL/GenBank/DDBJ whole genome shotgun (WGS) entry which is preliminary data.</text>
</comment>
<protein>
    <recommendedName>
        <fullName evidence="1">Tf2-1-like SH3-like domain-containing protein</fullName>
    </recommendedName>
</protein>
<accession>A0AA38G381</accession>
<proteinExistence type="predicted"/>
<feature type="domain" description="Tf2-1-like SH3-like" evidence="1">
    <location>
        <begin position="33"/>
        <end position="94"/>
    </location>
</feature>
<reference evidence="2 3" key="1">
    <citation type="journal article" date="2021" name="Nat. Plants">
        <title>The Taxus genome provides insights into paclitaxel biosynthesis.</title>
        <authorList>
            <person name="Xiong X."/>
            <person name="Gou J."/>
            <person name="Liao Q."/>
            <person name="Li Y."/>
            <person name="Zhou Q."/>
            <person name="Bi G."/>
            <person name="Li C."/>
            <person name="Du R."/>
            <person name="Wang X."/>
            <person name="Sun T."/>
            <person name="Guo L."/>
            <person name="Liang H."/>
            <person name="Lu P."/>
            <person name="Wu Y."/>
            <person name="Zhang Z."/>
            <person name="Ro D.K."/>
            <person name="Shang Y."/>
            <person name="Huang S."/>
            <person name="Yan J."/>
        </authorList>
    </citation>
    <scope>NUCLEOTIDE SEQUENCE [LARGE SCALE GENOMIC DNA]</scope>
    <source>
        <strain evidence="2">Ta-2019</strain>
    </source>
</reference>
<evidence type="ECO:0000313" key="2">
    <source>
        <dbReference type="EMBL" id="KAH9315789.1"/>
    </source>
</evidence>
<dbReference type="Pfam" id="PF24626">
    <property type="entry name" value="SH3_Tf2-1"/>
    <property type="match status" value="1"/>
</dbReference>
<dbReference type="InterPro" id="IPR056924">
    <property type="entry name" value="SH3_Tf2-1"/>
</dbReference>
<feature type="non-terminal residue" evidence="2">
    <location>
        <position position="1"/>
    </location>
</feature>
<dbReference type="EMBL" id="JAHRHJ020000005">
    <property type="protein sequence ID" value="KAH9315789.1"/>
    <property type="molecule type" value="Genomic_DNA"/>
</dbReference>
<gene>
    <name evidence="2" type="ORF">KI387_024416</name>
</gene>
<sequence length="112" mass="13208">DIHEQVKKNLEENANKYKQRADKRRKEVSFEVGDEVLAHLRKERFPRKEYNKLKVKKIGPCKILRKFSNNAYELKLPEGIGIYPIFNVVDLYECRGEEGVEEESEIGQQNID</sequence>
<dbReference type="Proteomes" id="UP000824469">
    <property type="component" value="Unassembled WGS sequence"/>
</dbReference>
<evidence type="ECO:0000313" key="3">
    <source>
        <dbReference type="Proteomes" id="UP000824469"/>
    </source>
</evidence>
<evidence type="ECO:0000259" key="1">
    <source>
        <dbReference type="Pfam" id="PF24626"/>
    </source>
</evidence>
<organism evidence="2 3">
    <name type="scientific">Taxus chinensis</name>
    <name type="common">Chinese yew</name>
    <name type="synonym">Taxus wallichiana var. chinensis</name>
    <dbReference type="NCBI Taxonomy" id="29808"/>
    <lineage>
        <taxon>Eukaryota</taxon>
        <taxon>Viridiplantae</taxon>
        <taxon>Streptophyta</taxon>
        <taxon>Embryophyta</taxon>
        <taxon>Tracheophyta</taxon>
        <taxon>Spermatophyta</taxon>
        <taxon>Pinopsida</taxon>
        <taxon>Pinidae</taxon>
        <taxon>Conifers II</taxon>
        <taxon>Cupressales</taxon>
        <taxon>Taxaceae</taxon>
        <taxon>Taxus</taxon>
    </lineage>
</organism>